<keyword evidence="3" id="KW-0804">Transcription</keyword>
<dbReference type="Proteomes" id="UP001595851">
    <property type="component" value="Unassembled WGS sequence"/>
</dbReference>
<evidence type="ECO:0000313" key="5">
    <source>
        <dbReference type="EMBL" id="MFC4014902.1"/>
    </source>
</evidence>
<dbReference type="PANTHER" id="PTHR43133:SF62">
    <property type="entry name" value="RNA POLYMERASE SIGMA FACTOR SIGZ"/>
    <property type="match status" value="1"/>
</dbReference>
<evidence type="ECO:0000313" key="6">
    <source>
        <dbReference type="Proteomes" id="UP001595851"/>
    </source>
</evidence>
<keyword evidence="1" id="KW-0805">Transcription regulation</keyword>
<dbReference type="InterPro" id="IPR039425">
    <property type="entry name" value="RNA_pol_sigma-70-like"/>
</dbReference>
<keyword evidence="2" id="KW-0731">Sigma factor</keyword>
<dbReference type="InterPro" id="IPR007627">
    <property type="entry name" value="RNA_pol_sigma70_r2"/>
</dbReference>
<name>A0ABV8GQA7_9ACTN</name>
<feature type="domain" description="RNA polymerase sigma-70 region 2" evidence="4">
    <location>
        <begin position="37"/>
        <end position="94"/>
    </location>
</feature>
<evidence type="ECO:0000256" key="3">
    <source>
        <dbReference type="ARBA" id="ARBA00023163"/>
    </source>
</evidence>
<reference evidence="6" key="1">
    <citation type="journal article" date="2019" name="Int. J. Syst. Evol. Microbiol.">
        <title>The Global Catalogue of Microorganisms (GCM) 10K type strain sequencing project: providing services to taxonomists for standard genome sequencing and annotation.</title>
        <authorList>
            <consortium name="The Broad Institute Genomics Platform"/>
            <consortium name="The Broad Institute Genome Sequencing Center for Infectious Disease"/>
            <person name="Wu L."/>
            <person name="Ma J."/>
        </authorList>
    </citation>
    <scope>NUCLEOTIDE SEQUENCE [LARGE SCALE GENOMIC DNA]</scope>
    <source>
        <strain evidence="6">TBRC 1276</strain>
    </source>
</reference>
<gene>
    <name evidence="5" type="ORF">ACFOY2_47310</name>
</gene>
<evidence type="ECO:0000256" key="2">
    <source>
        <dbReference type="ARBA" id="ARBA00023082"/>
    </source>
</evidence>
<evidence type="ECO:0000259" key="4">
    <source>
        <dbReference type="Pfam" id="PF04542"/>
    </source>
</evidence>
<accession>A0ABV8GQA7</accession>
<organism evidence="5 6">
    <name type="scientific">Nonomuraea purpurea</name>
    <dbReference type="NCBI Taxonomy" id="1849276"/>
    <lineage>
        <taxon>Bacteria</taxon>
        <taxon>Bacillati</taxon>
        <taxon>Actinomycetota</taxon>
        <taxon>Actinomycetes</taxon>
        <taxon>Streptosporangiales</taxon>
        <taxon>Streptosporangiaceae</taxon>
        <taxon>Nonomuraea</taxon>
    </lineage>
</organism>
<dbReference type="Gene3D" id="1.10.1740.10">
    <property type="match status" value="1"/>
</dbReference>
<dbReference type="SUPFAM" id="SSF88946">
    <property type="entry name" value="Sigma2 domain of RNA polymerase sigma factors"/>
    <property type="match status" value="1"/>
</dbReference>
<dbReference type="Pfam" id="PF04542">
    <property type="entry name" value="Sigma70_r2"/>
    <property type="match status" value="1"/>
</dbReference>
<dbReference type="EMBL" id="JBHSBI010000038">
    <property type="protein sequence ID" value="MFC4014902.1"/>
    <property type="molecule type" value="Genomic_DNA"/>
</dbReference>
<keyword evidence="6" id="KW-1185">Reference proteome</keyword>
<sequence length="102" mass="11244">MTRRRWATDHAERSEAMSRELCARVAAGDIDALGDVYDEHGSYVYGVAVKVTGSQAYAEEITQNVFVSLWEQPLAYDPGLGSLRGWLVSLALHESALRSKVS</sequence>
<protein>
    <submittedName>
        <fullName evidence="5">Sigma factor</fullName>
    </submittedName>
</protein>
<dbReference type="RefSeq" id="WP_379534729.1">
    <property type="nucleotide sequence ID" value="NZ_JBHSBI010000038.1"/>
</dbReference>
<comment type="caution">
    <text evidence="5">The sequence shown here is derived from an EMBL/GenBank/DDBJ whole genome shotgun (WGS) entry which is preliminary data.</text>
</comment>
<evidence type="ECO:0000256" key="1">
    <source>
        <dbReference type="ARBA" id="ARBA00023015"/>
    </source>
</evidence>
<dbReference type="PANTHER" id="PTHR43133">
    <property type="entry name" value="RNA POLYMERASE ECF-TYPE SIGMA FACTO"/>
    <property type="match status" value="1"/>
</dbReference>
<dbReference type="InterPro" id="IPR013325">
    <property type="entry name" value="RNA_pol_sigma_r2"/>
</dbReference>
<proteinExistence type="predicted"/>